<dbReference type="PANTHER" id="PTHR11986:SF113">
    <property type="entry name" value="SUCCINYLORNITHINE TRANSAMINASE"/>
    <property type="match status" value="1"/>
</dbReference>
<dbReference type="PIRSF" id="PIRSF000521">
    <property type="entry name" value="Transaminase_4ab_Lys_Orn"/>
    <property type="match status" value="1"/>
</dbReference>
<dbReference type="STRING" id="391036.EHF_0774"/>
<keyword evidence="2" id="KW-0032">Aminotransferase</keyword>
<evidence type="ECO:0000256" key="1">
    <source>
        <dbReference type="ARBA" id="ARBA00001933"/>
    </source>
</evidence>
<dbReference type="InterPro" id="IPR005814">
    <property type="entry name" value="Aminotrans_3"/>
</dbReference>
<sequence length="390" mass="42519">MNNSVILPVYAPSSTTFSHGKGVYLYDYNGKKYVDFYAGIAVSSLGHAHPTLVSALRTQGEKLWHLSNLYTIPEAIKLAQKLVDISFADKVFFGNSGAESIDCCLKIAKSYQCGKGNTQRHRFITMKKSFHGRTYAACSANDPSKFSPLLKPYVEWFDNVNPDITSVKNAINKNTGAILVEPIQGEGGINVLDDSFLKELRTICDQNDILLIFDCVQCGSGRTGKFFAYEHVGVTPDICCLAKGLGGGFPISATLATNNAAQFMGLGMHGSTFGGNPLATTIALAVVQEILKDGFLDNVTKNSHYLYKRLEDLASKFPVIEQIKGRGLMIGVKVNTDSRALMSGLTSYGLLTSVASDDTLRIVPPLIITQRELDEGIAILESYLQDKHHQ</sequence>
<dbReference type="GO" id="GO:0008483">
    <property type="term" value="F:transaminase activity"/>
    <property type="evidence" value="ECO:0007669"/>
    <property type="project" value="UniProtKB-KW"/>
</dbReference>
<dbReference type="InterPro" id="IPR015424">
    <property type="entry name" value="PyrdxlP-dep_Trfase"/>
</dbReference>
<dbReference type="CDD" id="cd00610">
    <property type="entry name" value="OAT_like"/>
    <property type="match status" value="1"/>
</dbReference>
<dbReference type="GO" id="GO:0030170">
    <property type="term" value="F:pyridoxal phosphate binding"/>
    <property type="evidence" value="ECO:0007669"/>
    <property type="project" value="InterPro"/>
</dbReference>
<dbReference type="Gene3D" id="3.90.1150.10">
    <property type="entry name" value="Aspartate Aminotransferase, domain 1"/>
    <property type="match status" value="1"/>
</dbReference>
<dbReference type="NCBIfam" id="TIGR00707">
    <property type="entry name" value="argD"/>
    <property type="match status" value="1"/>
</dbReference>
<protein>
    <submittedName>
        <fullName evidence="5">Transaminase, acetylornithine/succinylornithine family protein</fullName>
    </submittedName>
</protein>
<keyword evidence="6" id="KW-1185">Reference proteome</keyword>
<dbReference type="eggNOG" id="COG4992">
    <property type="taxonomic scope" value="Bacteria"/>
</dbReference>
<gene>
    <name evidence="5" type="primary">argD</name>
    <name evidence="5" type="ORF">EHF_0774</name>
</gene>
<dbReference type="RefSeq" id="WP_044195279.1">
    <property type="nucleotide sequence ID" value="NZ_CP007474.1"/>
</dbReference>
<dbReference type="GO" id="GO:0042802">
    <property type="term" value="F:identical protein binding"/>
    <property type="evidence" value="ECO:0007669"/>
    <property type="project" value="TreeGrafter"/>
</dbReference>
<comment type="cofactor">
    <cofactor evidence="1">
        <name>pyridoxal 5'-phosphate</name>
        <dbReference type="ChEBI" id="CHEBI:597326"/>
    </cofactor>
</comment>
<dbReference type="HOGENOM" id="CLU_016922_10_1_5"/>
<dbReference type="Pfam" id="PF00202">
    <property type="entry name" value="Aminotran_3"/>
    <property type="match status" value="1"/>
</dbReference>
<evidence type="ECO:0000313" key="5">
    <source>
        <dbReference type="EMBL" id="AHX04926.1"/>
    </source>
</evidence>
<evidence type="ECO:0000256" key="3">
    <source>
        <dbReference type="ARBA" id="ARBA00022898"/>
    </source>
</evidence>
<dbReference type="InterPro" id="IPR015421">
    <property type="entry name" value="PyrdxlP-dep_Trfase_major"/>
</dbReference>
<name>X5GLA8_9RICK</name>
<reference evidence="5 6" key="1">
    <citation type="submission" date="2014-03" db="EMBL/GenBank/DDBJ databases">
        <title>Sequencing and Comparison of Genomes and Transcriptome Profiles of Human Ehrlichiosis Agents.</title>
        <authorList>
            <person name="Lin M."/>
            <person name="Daugherty S.C."/>
            <person name="Nagaraj S."/>
            <person name="Cheng Z."/>
            <person name="Xiong Q."/>
            <person name="Lin F.-Y."/>
            <person name="Sengamalay N."/>
            <person name="Ott S."/>
            <person name="Godinez A."/>
            <person name="Tallon L.J."/>
            <person name="Sadzewicz L."/>
            <person name="Fraser C.M."/>
            <person name="Dunning Hotopp J.C."/>
            <person name="Rikihisa Y."/>
        </authorList>
    </citation>
    <scope>NUCLEOTIDE SEQUENCE [LARGE SCALE GENOMIC DNA]</scope>
    <source>
        <strain evidence="5 6">HF</strain>
    </source>
</reference>
<dbReference type="InterPro" id="IPR015422">
    <property type="entry name" value="PyrdxlP-dep_Trfase_small"/>
</dbReference>
<accession>X5GLA8</accession>
<keyword evidence="2" id="KW-0808">Transferase</keyword>
<dbReference type="AlphaFoldDB" id="X5GLA8"/>
<proteinExistence type="inferred from homology"/>
<dbReference type="NCBIfam" id="NF002325">
    <property type="entry name" value="PRK01278.1"/>
    <property type="match status" value="1"/>
</dbReference>
<dbReference type="FunFam" id="3.40.640.10:FF:000100">
    <property type="entry name" value="Putative acetylornithine aminotransferase"/>
    <property type="match status" value="1"/>
</dbReference>
<dbReference type="GO" id="GO:0006526">
    <property type="term" value="P:L-arginine biosynthetic process"/>
    <property type="evidence" value="ECO:0007669"/>
    <property type="project" value="UniProtKB-ARBA"/>
</dbReference>
<evidence type="ECO:0000256" key="4">
    <source>
        <dbReference type="RuleBase" id="RU003560"/>
    </source>
</evidence>
<dbReference type="InterPro" id="IPR050103">
    <property type="entry name" value="Class-III_PLP-dep_AT"/>
</dbReference>
<dbReference type="Proteomes" id="UP000023762">
    <property type="component" value="Chromosome"/>
</dbReference>
<evidence type="ECO:0000256" key="2">
    <source>
        <dbReference type="ARBA" id="ARBA00022576"/>
    </source>
</evidence>
<dbReference type="EMBL" id="CP007474">
    <property type="protein sequence ID" value="AHX04926.1"/>
    <property type="molecule type" value="Genomic_DNA"/>
</dbReference>
<dbReference type="KEGG" id="ehh:EHF_0774"/>
<organism evidence="5 6">
    <name type="scientific">Ehrlichia japonica</name>
    <dbReference type="NCBI Taxonomy" id="391036"/>
    <lineage>
        <taxon>Bacteria</taxon>
        <taxon>Pseudomonadati</taxon>
        <taxon>Pseudomonadota</taxon>
        <taxon>Alphaproteobacteria</taxon>
        <taxon>Rickettsiales</taxon>
        <taxon>Anaplasmataceae</taxon>
        <taxon>Ehrlichia</taxon>
    </lineage>
</organism>
<comment type="similarity">
    <text evidence="4">Belongs to the class-III pyridoxal-phosphate-dependent aminotransferase family.</text>
</comment>
<dbReference type="PANTHER" id="PTHR11986">
    <property type="entry name" value="AMINOTRANSFERASE CLASS III"/>
    <property type="match status" value="1"/>
</dbReference>
<dbReference type="Gene3D" id="3.40.640.10">
    <property type="entry name" value="Type I PLP-dependent aspartate aminotransferase-like (Major domain)"/>
    <property type="match status" value="1"/>
</dbReference>
<dbReference type="InterPro" id="IPR004636">
    <property type="entry name" value="AcOrn/SuccOrn_fam"/>
</dbReference>
<dbReference type="SUPFAM" id="SSF53383">
    <property type="entry name" value="PLP-dependent transferases"/>
    <property type="match status" value="1"/>
</dbReference>
<dbReference type="OrthoDB" id="9801834at2"/>
<keyword evidence="3 4" id="KW-0663">Pyridoxal phosphate</keyword>
<evidence type="ECO:0000313" key="6">
    <source>
        <dbReference type="Proteomes" id="UP000023762"/>
    </source>
</evidence>